<feature type="compositionally biased region" description="Low complexity" evidence="1">
    <location>
        <begin position="296"/>
        <end position="313"/>
    </location>
</feature>
<dbReference type="EMBL" id="CR382137">
    <property type="protein sequence ID" value="CAG88108.2"/>
    <property type="molecule type" value="Genomic_DNA"/>
</dbReference>
<dbReference type="HOGENOM" id="CLU_044093_0_0_1"/>
<feature type="compositionally biased region" description="Basic and acidic residues" evidence="1">
    <location>
        <begin position="354"/>
        <end position="369"/>
    </location>
</feature>
<dbReference type="Proteomes" id="UP000000599">
    <property type="component" value="Chromosome E"/>
</dbReference>
<feature type="compositionally biased region" description="Polar residues" evidence="1">
    <location>
        <begin position="371"/>
        <end position="381"/>
    </location>
</feature>
<dbReference type="OrthoDB" id="4024111at2759"/>
<dbReference type="InParanoid" id="Q6BPK3"/>
<sequence>MVQGQDMDVDTSLSTPIKKIKGLSLGSPLYPSLNDFQSDNMANQMVNRGYSQTLTSNVLEELNARASELSPNICSSPSNNVSTTSASRRNKRYSGIHRAKFNKMESISNHYSVKNRDADSNINRNDVGKRNLANMDIINKKRRTLMGMEQTLKSSPVKYTVPQNSSPIKESPQSSPIKKISPSKKSMNLNKLLNEDEGKRSTSLGMAGVSPIRTSSVSSIPKLAKPTSIPKDSHNSASPRIKHSIPQLHATKFTNQENKENAPIPRSPSSKSQKSTFNTTLQNNPALSNKQQIPVLSHKSSIPSLSQKSSIPKLSHKSSIPKLSHKSSIPSLSHKQSSSTFQKPPKPLSKSKSSYHDSIKSIPRQEKQAFPKSNSTNLSDQQPKRYTIPKPFSLYNKPTISSSQKSLNKFQRFKDKFN</sequence>
<accession>Q6BPK3</accession>
<feature type="compositionally biased region" description="Low complexity" evidence="1">
    <location>
        <begin position="165"/>
        <end position="186"/>
    </location>
</feature>
<feature type="region of interest" description="Disordered" evidence="1">
    <location>
        <begin position="150"/>
        <end position="418"/>
    </location>
</feature>
<feature type="compositionally biased region" description="Polar residues" evidence="1">
    <location>
        <begin position="396"/>
        <end position="409"/>
    </location>
</feature>
<feature type="region of interest" description="Disordered" evidence="1">
    <location>
        <begin position="75"/>
        <end position="94"/>
    </location>
</feature>
<keyword evidence="3" id="KW-1185">Reference proteome</keyword>
<dbReference type="eggNOG" id="ENOG502SEK2">
    <property type="taxonomic scope" value="Eukaryota"/>
</dbReference>
<reference evidence="2 3" key="1">
    <citation type="journal article" date="2004" name="Nature">
        <title>Genome evolution in yeasts.</title>
        <authorList>
            <consortium name="Genolevures"/>
            <person name="Dujon B."/>
            <person name="Sherman D."/>
            <person name="Fischer G."/>
            <person name="Durrens P."/>
            <person name="Casaregola S."/>
            <person name="Lafontaine I."/>
            <person name="de Montigny J."/>
            <person name="Marck C."/>
            <person name="Neuveglise C."/>
            <person name="Talla E."/>
            <person name="Goffard N."/>
            <person name="Frangeul L."/>
            <person name="Aigle M."/>
            <person name="Anthouard V."/>
            <person name="Babour A."/>
            <person name="Barbe V."/>
            <person name="Barnay S."/>
            <person name="Blanchin S."/>
            <person name="Beckerich J.M."/>
            <person name="Beyne E."/>
            <person name="Bleykasten C."/>
            <person name="Boisrame A."/>
            <person name="Boyer J."/>
            <person name="Cattolico L."/>
            <person name="Confanioleri F."/>
            <person name="de Daruvar A."/>
            <person name="Despons L."/>
            <person name="Fabre E."/>
            <person name="Fairhead C."/>
            <person name="Ferry-Dumazet H."/>
            <person name="Groppi A."/>
            <person name="Hantraye F."/>
            <person name="Hennequin C."/>
            <person name="Jauniaux N."/>
            <person name="Joyet P."/>
            <person name="Kachouri R."/>
            <person name="Kerrest A."/>
            <person name="Koszul R."/>
            <person name="Lemaire M."/>
            <person name="Lesur I."/>
            <person name="Ma L."/>
            <person name="Muller H."/>
            <person name="Nicaud J.M."/>
            <person name="Nikolski M."/>
            <person name="Oztas S."/>
            <person name="Ozier-Kalogeropoulos O."/>
            <person name="Pellenz S."/>
            <person name="Potier S."/>
            <person name="Richard G.F."/>
            <person name="Straub M.L."/>
            <person name="Suleau A."/>
            <person name="Swennene D."/>
            <person name="Tekaia F."/>
            <person name="Wesolowski-Louvel M."/>
            <person name="Westhof E."/>
            <person name="Wirth B."/>
            <person name="Zeniou-Meyer M."/>
            <person name="Zivanovic I."/>
            <person name="Bolotin-Fukuhara M."/>
            <person name="Thierry A."/>
            <person name="Bouchier C."/>
            <person name="Caudron B."/>
            <person name="Scarpelli C."/>
            <person name="Gaillardin C."/>
            <person name="Weissenbach J."/>
            <person name="Wincker P."/>
            <person name="Souciet J.L."/>
        </authorList>
    </citation>
    <scope>NUCLEOTIDE SEQUENCE [LARGE SCALE GENOMIC DNA]</scope>
    <source>
        <strain evidence="3">ATCC 36239 / CBS 767 / BCRC 21394 / JCM 1990 / NBRC 0083 / IGC 2968</strain>
    </source>
</reference>
<dbReference type="VEuPathDB" id="FungiDB:DEHA2E12914g"/>
<dbReference type="KEGG" id="dha:DEHA2E12914g"/>
<dbReference type="GeneID" id="2902293"/>
<feature type="compositionally biased region" description="Polar residues" evidence="1">
    <location>
        <begin position="267"/>
        <end position="294"/>
    </location>
</feature>
<feature type="compositionally biased region" description="Polar residues" evidence="1">
    <location>
        <begin position="75"/>
        <end position="87"/>
    </location>
</feature>
<evidence type="ECO:0000256" key="1">
    <source>
        <dbReference type="SAM" id="MobiDB-lite"/>
    </source>
</evidence>
<organism evidence="2 3">
    <name type="scientific">Debaryomyces hansenii (strain ATCC 36239 / CBS 767 / BCRC 21394 / JCM 1990 / NBRC 0083 / IGC 2968)</name>
    <name type="common">Yeast</name>
    <name type="synonym">Torulaspora hansenii</name>
    <dbReference type="NCBI Taxonomy" id="284592"/>
    <lineage>
        <taxon>Eukaryota</taxon>
        <taxon>Fungi</taxon>
        <taxon>Dikarya</taxon>
        <taxon>Ascomycota</taxon>
        <taxon>Saccharomycotina</taxon>
        <taxon>Pichiomycetes</taxon>
        <taxon>Debaryomycetaceae</taxon>
        <taxon>Debaryomyces</taxon>
    </lineage>
</organism>
<dbReference type="AlphaFoldDB" id="Q6BPK3"/>
<name>Q6BPK3_DEBHA</name>
<dbReference type="RefSeq" id="XP_459867.2">
    <property type="nucleotide sequence ID" value="XM_459867.1"/>
</dbReference>
<feature type="compositionally biased region" description="Polar residues" evidence="1">
    <location>
        <begin position="326"/>
        <end position="342"/>
    </location>
</feature>
<gene>
    <name evidence="2" type="ordered locus">DEHA2E12914g</name>
</gene>
<evidence type="ECO:0000313" key="3">
    <source>
        <dbReference type="Proteomes" id="UP000000599"/>
    </source>
</evidence>
<evidence type="ECO:0000313" key="2">
    <source>
        <dbReference type="EMBL" id="CAG88108.2"/>
    </source>
</evidence>
<dbReference type="OMA" id="DSINQHY"/>
<proteinExistence type="predicted"/>
<protein>
    <submittedName>
        <fullName evidence="2">DEHA2E12914p</fullName>
    </submittedName>
</protein>